<feature type="transmembrane region" description="Helical" evidence="2">
    <location>
        <begin position="241"/>
        <end position="262"/>
    </location>
</feature>
<keyword evidence="4" id="KW-1185">Reference proteome</keyword>
<feature type="transmembrane region" description="Helical" evidence="2">
    <location>
        <begin position="120"/>
        <end position="140"/>
    </location>
</feature>
<keyword evidence="2" id="KW-0812">Transmembrane</keyword>
<dbReference type="Proteomes" id="UP001565435">
    <property type="component" value="Unassembled WGS sequence"/>
</dbReference>
<dbReference type="EMBL" id="JBGBYS010000014">
    <property type="protein sequence ID" value="MEY9259370.1"/>
    <property type="molecule type" value="Genomic_DNA"/>
</dbReference>
<feature type="region of interest" description="Disordered" evidence="1">
    <location>
        <begin position="270"/>
        <end position="290"/>
    </location>
</feature>
<evidence type="ECO:0000313" key="3">
    <source>
        <dbReference type="EMBL" id="MEY9259370.1"/>
    </source>
</evidence>
<feature type="transmembrane region" description="Helical" evidence="2">
    <location>
        <begin position="83"/>
        <end position="100"/>
    </location>
</feature>
<accession>A0ABV4ELE3</accession>
<comment type="caution">
    <text evidence="3">The sequence shown here is derived from an EMBL/GenBank/DDBJ whole genome shotgun (WGS) entry which is preliminary data.</text>
</comment>
<organism evidence="3 4">
    <name type="scientific">Brevibacterium epidermidis</name>
    <dbReference type="NCBI Taxonomy" id="1698"/>
    <lineage>
        <taxon>Bacteria</taxon>
        <taxon>Bacillati</taxon>
        <taxon>Actinomycetota</taxon>
        <taxon>Actinomycetes</taxon>
        <taxon>Micrococcales</taxon>
        <taxon>Brevibacteriaceae</taxon>
        <taxon>Brevibacterium</taxon>
    </lineage>
</organism>
<protein>
    <submittedName>
        <fullName evidence="3">Uncharacterized protein</fullName>
    </submittedName>
</protein>
<keyword evidence="2" id="KW-1133">Transmembrane helix</keyword>
<evidence type="ECO:0000313" key="4">
    <source>
        <dbReference type="Proteomes" id="UP001565435"/>
    </source>
</evidence>
<feature type="transmembrane region" description="Helical" evidence="2">
    <location>
        <begin position="217"/>
        <end position="235"/>
    </location>
</feature>
<gene>
    <name evidence="3" type="ORF">ABH903_002402</name>
</gene>
<name>A0ABV4ELE3_BREEP</name>
<keyword evidence="2" id="KW-0472">Membrane</keyword>
<dbReference type="RefSeq" id="WP_370036630.1">
    <property type="nucleotide sequence ID" value="NZ_JBGBYS010000014.1"/>
</dbReference>
<evidence type="ECO:0000256" key="1">
    <source>
        <dbReference type="SAM" id="MobiDB-lite"/>
    </source>
</evidence>
<evidence type="ECO:0000256" key="2">
    <source>
        <dbReference type="SAM" id="Phobius"/>
    </source>
</evidence>
<sequence length="290" mass="31583">MFRNVGVPSVIERIHPPIAASVWALSVASVDSRIVLLGRRLLGVGPDSVFRRLLISSDVLLLCVGIAAHRLLRARLVRTRRILPNRLFHIGVITMTRMILTRCVRPNRLFMADIVSLDWLVGPMPGLRYGFVGAVLSLAVRRRPMSPGRGRPSSTGVVCTTNVTGILLCIRVKFVGMLQPAVVLEPFGLHSFFALRGLGMQLFSLSRLTISLGSSSIGLSLCALCLCPLFLDFGLSSTNIMFGFGSFLSNLGGLLPLVFALLRRRLSADCDDDADDDQDHDDGDDDPDDG</sequence>
<reference evidence="3 4" key="1">
    <citation type="submission" date="2024-07" db="EMBL/GenBank/DDBJ databases">
        <title>Mealworm larvae gut microbial communities from Newark, Delaware, USA.</title>
        <authorList>
            <person name="Blenner M."/>
        </authorList>
    </citation>
    <scope>NUCLEOTIDE SEQUENCE [LARGE SCALE GENOMIC DNA]</scope>
    <source>
        <strain evidence="3 4">UD i117</strain>
    </source>
</reference>
<proteinExistence type="predicted"/>